<dbReference type="Proteomes" id="UP000260808">
    <property type="component" value="Unassembled WGS sequence"/>
</dbReference>
<name>A0A3E4US79_MEDGN</name>
<dbReference type="InterPro" id="IPR045851">
    <property type="entry name" value="AMP-bd_C_sf"/>
</dbReference>
<accession>A0A3E4US79</accession>
<sequence>MKKYPHILDGAVSIVKNEADSDILCAFYVMDEKYLPDLKLFMKSYLPNYMIPSEFIKLDS</sequence>
<dbReference type="Gene3D" id="3.30.300.30">
    <property type="match status" value="1"/>
</dbReference>
<dbReference type="SUPFAM" id="SSF56801">
    <property type="entry name" value="Acetyl-CoA synthetase-like"/>
    <property type="match status" value="1"/>
</dbReference>
<evidence type="ECO:0000313" key="2">
    <source>
        <dbReference type="Proteomes" id="UP000260808"/>
    </source>
</evidence>
<protein>
    <submittedName>
        <fullName evidence="1">Uncharacterized protein</fullName>
    </submittedName>
</protein>
<feature type="non-terminal residue" evidence="1">
    <location>
        <position position="60"/>
    </location>
</feature>
<gene>
    <name evidence="1" type="ORF">DXC31_18150</name>
</gene>
<reference evidence="1 2" key="1">
    <citation type="submission" date="2018-08" db="EMBL/GenBank/DDBJ databases">
        <title>A genome reference for cultivated species of the human gut microbiota.</title>
        <authorList>
            <person name="Zou Y."/>
            <person name="Xue W."/>
            <person name="Luo G."/>
        </authorList>
    </citation>
    <scope>NUCLEOTIDE SEQUENCE [LARGE SCALE GENOMIC DNA]</scope>
    <source>
        <strain evidence="1 2">TF01-20-2</strain>
    </source>
</reference>
<dbReference type="AlphaFoldDB" id="A0A3E4US79"/>
<dbReference type="EMBL" id="QSSX01000108">
    <property type="protein sequence ID" value="RGM15167.1"/>
    <property type="molecule type" value="Genomic_DNA"/>
</dbReference>
<comment type="caution">
    <text evidence="1">The sequence shown here is derived from an EMBL/GenBank/DDBJ whole genome shotgun (WGS) entry which is preliminary data.</text>
</comment>
<evidence type="ECO:0000313" key="1">
    <source>
        <dbReference type="EMBL" id="RGM15167.1"/>
    </source>
</evidence>
<organism evidence="1 2">
    <name type="scientific">Mediterraneibacter gnavus</name>
    <name type="common">Ruminococcus gnavus</name>
    <dbReference type="NCBI Taxonomy" id="33038"/>
    <lineage>
        <taxon>Bacteria</taxon>
        <taxon>Bacillati</taxon>
        <taxon>Bacillota</taxon>
        <taxon>Clostridia</taxon>
        <taxon>Lachnospirales</taxon>
        <taxon>Lachnospiraceae</taxon>
        <taxon>Mediterraneibacter</taxon>
    </lineage>
</organism>
<proteinExistence type="predicted"/>